<name>A0A0G0GI02_9BACT</name>
<comment type="caution">
    <text evidence="2">The sequence shown here is derived from an EMBL/GenBank/DDBJ whole genome shotgun (WGS) entry which is preliminary data.</text>
</comment>
<evidence type="ECO:0000313" key="2">
    <source>
        <dbReference type="EMBL" id="KKQ25725.1"/>
    </source>
</evidence>
<feature type="transmembrane region" description="Helical" evidence="1">
    <location>
        <begin position="21"/>
        <end position="42"/>
    </location>
</feature>
<keyword evidence="1" id="KW-1133">Transmembrane helix</keyword>
<organism evidence="2 3">
    <name type="scientific">Candidatus Roizmanbacteria bacterium GW2011_GWC2_37_13</name>
    <dbReference type="NCBI Taxonomy" id="1618486"/>
    <lineage>
        <taxon>Bacteria</taxon>
        <taxon>Candidatus Roizmaniibacteriota</taxon>
    </lineage>
</organism>
<protein>
    <submittedName>
        <fullName evidence="2">Uncharacterized protein</fullName>
    </submittedName>
</protein>
<dbReference type="AlphaFoldDB" id="A0A0G0GI02"/>
<reference evidence="2 3" key="1">
    <citation type="journal article" date="2015" name="Nature">
        <title>rRNA introns, odd ribosomes, and small enigmatic genomes across a large radiation of phyla.</title>
        <authorList>
            <person name="Brown C.T."/>
            <person name="Hug L.A."/>
            <person name="Thomas B.C."/>
            <person name="Sharon I."/>
            <person name="Castelle C.J."/>
            <person name="Singh A."/>
            <person name="Wilkins M.J."/>
            <person name="Williams K.H."/>
            <person name="Banfield J.F."/>
        </authorList>
    </citation>
    <scope>NUCLEOTIDE SEQUENCE [LARGE SCALE GENOMIC DNA]</scope>
</reference>
<keyword evidence="1" id="KW-0812">Transmembrane</keyword>
<keyword evidence="1" id="KW-0472">Membrane</keyword>
<gene>
    <name evidence="2" type="ORF">US40_C0006G0042</name>
</gene>
<proteinExistence type="predicted"/>
<evidence type="ECO:0000256" key="1">
    <source>
        <dbReference type="SAM" id="Phobius"/>
    </source>
</evidence>
<accession>A0A0G0GI02</accession>
<dbReference type="Proteomes" id="UP000034917">
    <property type="component" value="Unassembled WGS sequence"/>
</dbReference>
<evidence type="ECO:0000313" key="3">
    <source>
        <dbReference type="Proteomes" id="UP000034917"/>
    </source>
</evidence>
<sequence length="78" mass="8474">MSSGESTRVKATQNEKWARRIAHAHLIVEVILFVGGFVDSILRKSVSPLIGLAALEFPIALTSVANGMLKENQKIKVS</sequence>
<dbReference type="EMBL" id="LBSV01000006">
    <property type="protein sequence ID" value="KKQ25725.1"/>
    <property type="molecule type" value="Genomic_DNA"/>
</dbReference>
<feature type="transmembrane region" description="Helical" evidence="1">
    <location>
        <begin position="48"/>
        <end position="69"/>
    </location>
</feature>